<dbReference type="Proteomes" id="UP000034054">
    <property type="component" value="Unassembled WGS sequence"/>
</dbReference>
<evidence type="ECO:0000313" key="2">
    <source>
        <dbReference type="Proteomes" id="UP000034054"/>
    </source>
</evidence>
<proteinExistence type="predicted"/>
<dbReference type="AlphaFoldDB" id="A0A0G1ZWR4"/>
<evidence type="ECO:0000313" key="1">
    <source>
        <dbReference type="EMBL" id="KKW32822.1"/>
    </source>
</evidence>
<sequence length="181" mass="20507">MLDWLRGLLTRSSSQPRVDVETDTETEEDNVITLPLPQPGPTTLTIADAFTLDEPPDIGEQMMEALTQNQRDPFTMDPREAYRVLAQELMRRGMAGLVLDLETFLQEWSEGIEHTTVYQQTDGTSAMIVRGCAVHPFTEVVEYLVKTACWNPPTATRLLDYQGRSFTIFIAYGKVRSVYKT</sequence>
<dbReference type="EMBL" id="LCRH01000016">
    <property type="protein sequence ID" value="KKW32822.1"/>
    <property type="molecule type" value="Genomic_DNA"/>
</dbReference>
<accession>A0A0G1ZWR4</accession>
<gene>
    <name evidence="1" type="ORF">UY76_C0016G0009</name>
</gene>
<organism evidence="1 2">
    <name type="scientific">Candidatus Uhrbacteria bacterium GW2011_GWA2_52_8d</name>
    <dbReference type="NCBI Taxonomy" id="1618979"/>
    <lineage>
        <taxon>Bacteria</taxon>
        <taxon>Candidatus Uhriibacteriota</taxon>
    </lineage>
</organism>
<protein>
    <submittedName>
        <fullName evidence="1">Uncharacterized protein</fullName>
    </submittedName>
</protein>
<reference evidence="1 2" key="1">
    <citation type="journal article" date="2015" name="Nature">
        <title>rRNA introns, odd ribosomes, and small enigmatic genomes across a large radiation of phyla.</title>
        <authorList>
            <person name="Brown C.T."/>
            <person name="Hug L.A."/>
            <person name="Thomas B.C."/>
            <person name="Sharon I."/>
            <person name="Castelle C.J."/>
            <person name="Singh A."/>
            <person name="Wilkins M.J."/>
            <person name="Williams K.H."/>
            <person name="Banfield J.F."/>
        </authorList>
    </citation>
    <scope>NUCLEOTIDE SEQUENCE [LARGE SCALE GENOMIC DNA]</scope>
</reference>
<comment type="caution">
    <text evidence="1">The sequence shown here is derived from an EMBL/GenBank/DDBJ whole genome shotgun (WGS) entry which is preliminary data.</text>
</comment>
<name>A0A0G1ZWR4_9BACT</name>